<dbReference type="SMART" id="SM00406">
    <property type="entry name" value="IGv"/>
    <property type="match status" value="1"/>
</dbReference>
<reference evidence="5" key="2">
    <citation type="submission" date="2025-09" db="UniProtKB">
        <authorList>
            <consortium name="Ensembl"/>
        </authorList>
    </citation>
    <scope>IDENTIFICATION</scope>
</reference>
<dbReference type="PROSITE" id="PS50835">
    <property type="entry name" value="IG_LIKE"/>
    <property type="match status" value="1"/>
</dbReference>
<dbReference type="PANTHER" id="PTHR23266">
    <property type="entry name" value="IMMUNOGLOBULIN HEAVY CHAIN"/>
    <property type="match status" value="1"/>
</dbReference>
<dbReference type="InterPro" id="IPR013106">
    <property type="entry name" value="Ig_V-set"/>
</dbReference>
<feature type="domain" description="Ig-like" evidence="4">
    <location>
        <begin position="10"/>
        <end position="106"/>
    </location>
</feature>
<sequence length="146" mass="16433">MNWAIQINWPLVQAQSLTSSEPVVTSPGQSVSLSCKVTGLPLAWLHWIRQKPERGLEWIGRIDSGTGTIFAQNVQGQFSITKDTSTSTVYLQFNSAKEGDTAVYYCARETPWCRGLHSCTKTEMTEQKFIQNIFTSSKQNYILTHV</sequence>
<dbReference type="Ensembl" id="ENSPMGT00000005831.1">
    <property type="protein sequence ID" value="ENSPMGP00000005495.1"/>
    <property type="gene ID" value="ENSPMGG00000004615.1"/>
</dbReference>
<dbReference type="AlphaFoldDB" id="A0A3B3ZLQ9"/>
<dbReference type="Pfam" id="PF07686">
    <property type="entry name" value="V-set"/>
    <property type="match status" value="1"/>
</dbReference>
<organism evidence="5 6">
    <name type="scientific">Periophthalmus magnuspinnatus</name>
    <dbReference type="NCBI Taxonomy" id="409849"/>
    <lineage>
        <taxon>Eukaryota</taxon>
        <taxon>Metazoa</taxon>
        <taxon>Chordata</taxon>
        <taxon>Craniata</taxon>
        <taxon>Vertebrata</taxon>
        <taxon>Euteleostomi</taxon>
        <taxon>Actinopterygii</taxon>
        <taxon>Neopterygii</taxon>
        <taxon>Teleostei</taxon>
        <taxon>Neoteleostei</taxon>
        <taxon>Acanthomorphata</taxon>
        <taxon>Gobiaria</taxon>
        <taxon>Gobiiformes</taxon>
        <taxon>Gobioidei</taxon>
        <taxon>Gobiidae</taxon>
        <taxon>Oxudercinae</taxon>
        <taxon>Periophthalmus</taxon>
    </lineage>
</organism>
<evidence type="ECO:0000256" key="1">
    <source>
        <dbReference type="ARBA" id="ARBA00022859"/>
    </source>
</evidence>
<keyword evidence="1" id="KW-0391">Immunity</keyword>
<evidence type="ECO:0000313" key="6">
    <source>
        <dbReference type="Proteomes" id="UP000261520"/>
    </source>
</evidence>
<evidence type="ECO:0000313" key="5">
    <source>
        <dbReference type="Ensembl" id="ENSPMGP00000005495.1"/>
    </source>
</evidence>
<dbReference type="Proteomes" id="UP000261520">
    <property type="component" value="Unplaced"/>
</dbReference>
<keyword evidence="3" id="KW-1280">Immunoglobulin</keyword>
<dbReference type="InterPro" id="IPR050199">
    <property type="entry name" value="IgHV"/>
</dbReference>
<keyword evidence="6" id="KW-1185">Reference proteome</keyword>
<evidence type="ECO:0000259" key="4">
    <source>
        <dbReference type="PROSITE" id="PS50835"/>
    </source>
</evidence>
<evidence type="ECO:0000256" key="3">
    <source>
        <dbReference type="ARBA" id="ARBA00043265"/>
    </source>
</evidence>
<dbReference type="GO" id="GO:0019814">
    <property type="term" value="C:immunoglobulin complex"/>
    <property type="evidence" value="ECO:0007669"/>
    <property type="project" value="UniProtKB-KW"/>
</dbReference>
<dbReference type="SMART" id="SM00409">
    <property type="entry name" value="IG"/>
    <property type="match status" value="1"/>
</dbReference>
<name>A0A3B3ZLQ9_9GOBI</name>
<dbReference type="GO" id="GO:0002250">
    <property type="term" value="P:adaptive immune response"/>
    <property type="evidence" value="ECO:0007669"/>
    <property type="project" value="UniProtKB-KW"/>
</dbReference>
<dbReference type="GO" id="GO:0005576">
    <property type="term" value="C:extracellular region"/>
    <property type="evidence" value="ECO:0007669"/>
    <property type="project" value="UniProtKB-ARBA"/>
</dbReference>
<dbReference type="InterPro" id="IPR036179">
    <property type="entry name" value="Ig-like_dom_sf"/>
</dbReference>
<keyword evidence="2" id="KW-1064">Adaptive immunity</keyword>
<protein>
    <recommendedName>
        <fullName evidence="4">Ig-like domain-containing protein</fullName>
    </recommendedName>
</protein>
<dbReference type="InterPro" id="IPR003599">
    <property type="entry name" value="Ig_sub"/>
</dbReference>
<accession>A0A3B3ZLQ9</accession>
<dbReference type="InterPro" id="IPR007110">
    <property type="entry name" value="Ig-like_dom"/>
</dbReference>
<dbReference type="STRING" id="409849.ENSPMGP00000005495"/>
<dbReference type="Gene3D" id="2.60.40.10">
    <property type="entry name" value="Immunoglobulins"/>
    <property type="match status" value="1"/>
</dbReference>
<proteinExistence type="predicted"/>
<dbReference type="SUPFAM" id="SSF48726">
    <property type="entry name" value="Immunoglobulin"/>
    <property type="match status" value="1"/>
</dbReference>
<dbReference type="InterPro" id="IPR013783">
    <property type="entry name" value="Ig-like_fold"/>
</dbReference>
<reference evidence="5" key="1">
    <citation type="submission" date="2025-08" db="UniProtKB">
        <authorList>
            <consortium name="Ensembl"/>
        </authorList>
    </citation>
    <scope>IDENTIFICATION</scope>
</reference>
<evidence type="ECO:0000256" key="2">
    <source>
        <dbReference type="ARBA" id="ARBA00023130"/>
    </source>
</evidence>